<proteinExistence type="predicted"/>
<reference evidence="2 3" key="1">
    <citation type="journal article" date="2019" name="J. Hered.">
        <title>An Improved Genome Assembly for Drosophila navojoa, the Basal Species in the mojavensis Cluster.</title>
        <authorList>
            <person name="Vanderlinde T."/>
            <person name="Dupim E.G."/>
            <person name="Nazario-Yepiz N.O."/>
            <person name="Carvalho A.B."/>
        </authorList>
    </citation>
    <scope>NUCLEOTIDE SEQUENCE [LARGE SCALE GENOMIC DNA]</scope>
    <source>
        <strain evidence="2">Navoj_Jal97</strain>
        <tissue evidence="2">Whole organism</tissue>
    </source>
</reference>
<name>A0A484ASR0_DRONA</name>
<feature type="non-terminal residue" evidence="2">
    <location>
        <position position="47"/>
    </location>
</feature>
<evidence type="ECO:0000256" key="1">
    <source>
        <dbReference type="SAM" id="MobiDB-lite"/>
    </source>
</evidence>
<dbReference type="Proteomes" id="UP000295192">
    <property type="component" value="Unassembled WGS sequence"/>
</dbReference>
<feature type="compositionally biased region" description="Acidic residues" evidence="1">
    <location>
        <begin position="1"/>
        <end position="14"/>
    </location>
</feature>
<feature type="region of interest" description="Disordered" evidence="1">
    <location>
        <begin position="1"/>
        <end position="20"/>
    </location>
</feature>
<gene>
    <name evidence="2" type="ORF">AWZ03_014993</name>
</gene>
<accession>A0A484ASR0</accession>
<evidence type="ECO:0000313" key="2">
    <source>
        <dbReference type="EMBL" id="TDG38585.1"/>
    </source>
</evidence>
<dbReference type="EMBL" id="LSRL02002777">
    <property type="protein sequence ID" value="TDG38585.1"/>
    <property type="molecule type" value="Genomic_DNA"/>
</dbReference>
<comment type="caution">
    <text evidence="2">The sequence shown here is derived from an EMBL/GenBank/DDBJ whole genome shotgun (WGS) entry which is preliminary data.</text>
</comment>
<keyword evidence="3" id="KW-1185">Reference proteome</keyword>
<evidence type="ECO:0000313" key="3">
    <source>
        <dbReference type="Proteomes" id="UP000295192"/>
    </source>
</evidence>
<sequence>MLITGPDDEHDNEDVVGHGQRVSKENCMQLRVMGLQQEQQQQQQQQQ</sequence>
<organism evidence="2 3">
    <name type="scientific">Drosophila navojoa</name>
    <name type="common">Fruit fly</name>
    <dbReference type="NCBI Taxonomy" id="7232"/>
    <lineage>
        <taxon>Eukaryota</taxon>
        <taxon>Metazoa</taxon>
        <taxon>Ecdysozoa</taxon>
        <taxon>Arthropoda</taxon>
        <taxon>Hexapoda</taxon>
        <taxon>Insecta</taxon>
        <taxon>Pterygota</taxon>
        <taxon>Neoptera</taxon>
        <taxon>Endopterygota</taxon>
        <taxon>Diptera</taxon>
        <taxon>Brachycera</taxon>
        <taxon>Muscomorpha</taxon>
        <taxon>Ephydroidea</taxon>
        <taxon>Drosophilidae</taxon>
        <taxon>Drosophila</taxon>
    </lineage>
</organism>
<protein>
    <submittedName>
        <fullName evidence="2">Uncharacterized protein</fullName>
    </submittedName>
</protein>
<dbReference type="AlphaFoldDB" id="A0A484ASR0"/>